<dbReference type="SUPFAM" id="SSF144232">
    <property type="entry name" value="HIT/MYND zinc finger-like"/>
    <property type="match status" value="1"/>
</dbReference>
<dbReference type="OrthoDB" id="432970at2759"/>
<name>A0A0C3RQT6_PHLG1</name>
<keyword evidence="2" id="KW-1185">Reference proteome</keyword>
<reference evidence="1 2" key="1">
    <citation type="journal article" date="2014" name="PLoS Genet.">
        <title>Analysis of the Phlebiopsis gigantea genome, transcriptome and secretome provides insight into its pioneer colonization strategies of wood.</title>
        <authorList>
            <person name="Hori C."/>
            <person name="Ishida T."/>
            <person name="Igarashi K."/>
            <person name="Samejima M."/>
            <person name="Suzuki H."/>
            <person name="Master E."/>
            <person name="Ferreira P."/>
            <person name="Ruiz-Duenas F.J."/>
            <person name="Held B."/>
            <person name="Canessa P."/>
            <person name="Larrondo L.F."/>
            <person name="Schmoll M."/>
            <person name="Druzhinina I.S."/>
            <person name="Kubicek C.P."/>
            <person name="Gaskell J.A."/>
            <person name="Kersten P."/>
            <person name="St John F."/>
            <person name="Glasner J."/>
            <person name="Sabat G."/>
            <person name="Splinter BonDurant S."/>
            <person name="Syed K."/>
            <person name="Yadav J."/>
            <person name="Mgbeahuruike A.C."/>
            <person name="Kovalchuk A."/>
            <person name="Asiegbu F.O."/>
            <person name="Lackner G."/>
            <person name="Hoffmeister D."/>
            <person name="Rencoret J."/>
            <person name="Gutierrez A."/>
            <person name="Sun H."/>
            <person name="Lindquist E."/>
            <person name="Barry K."/>
            <person name="Riley R."/>
            <person name="Grigoriev I.V."/>
            <person name="Henrissat B."/>
            <person name="Kues U."/>
            <person name="Berka R.M."/>
            <person name="Martinez A.T."/>
            <person name="Covert S.F."/>
            <person name="Blanchette R.A."/>
            <person name="Cullen D."/>
        </authorList>
    </citation>
    <scope>NUCLEOTIDE SEQUENCE [LARGE SCALE GENOMIC DNA]</scope>
    <source>
        <strain evidence="1 2">11061_1 CR5-6</strain>
    </source>
</reference>
<dbReference type="Gene3D" id="6.10.140.2220">
    <property type="match status" value="1"/>
</dbReference>
<proteinExistence type="predicted"/>
<organism evidence="1 2">
    <name type="scientific">Phlebiopsis gigantea (strain 11061_1 CR5-6)</name>
    <name type="common">White-rot fungus</name>
    <name type="synonym">Peniophora gigantea</name>
    <dbReference type="NCBI Taxonomy" id="745531"/>
    <lineage>
        <taxon>Eukaryota</taxon>
        <taxon>Fungi</taxon>
        <taxon>Dikarya</taxon>
        <taxon>Basidiomycota</taxon>
        <taxon>Agaricomycotina</taxon>
        <taxon>Agaricomycetes</taxon>
        <taxon>Polyporales</taxon>
        <taxon>Phanerochaetaceae</taxon>
        <taxon>Phlebiopsis</taxon>
    </lineage>
</organism>
<gene>
    <name evidence="1" type="ORF">PHLGIDRAFT_122632</name>
</gene>
<dbReference type="AlphaFoldDB" id="A0A0C3RQT6"/>
<evidence type="ECO:0000313" key="1">
    <source>
        <dbReference type="EMBL" id="KIP02256.1"/>
    </source>
</evidence>
<evidence type="ECO:0000313" key="2">
    <source>
        <dbReference type="Proteomes" id="UP000053257"/>
    </source>
</evidence>
<protein>
    <submittedName>
        <fullName evidence="1">Uncharacterized protein</fullName>
    </submittedName>
</protein>
<dbReference type="Proteomes" id="UP000053257">
    <property type="component" value="Unassembled WGS sequence"/>
</dbReference>
<accession>A0A0C3RQT6</accession>
<dbReference type="HOGENOM" id="CLU_1732146_0_0_1"/>
<sequence>MAYEEYLICGISASKLSGLRRCMGACPSALKGYYGTKECQRLDWKRHKLVCRADAAATDAAALPPPAHSEEEDFNLRRAAGVLLSPLHPGVWWEFIPLPSQTAGFGDGWKVVYSIDMGVARSPGVPRRVSATSMGLGQLKHIRYHLNPIRF</sequence>
<dbReference type="EMBL" id="KN840689">
    <property type="protein sequence ID" value="KIP02256.1"/>
    <property type="molecule type" value="Genomic_DNA"/>
</dbReference>